<dbReference type="EMBL" id="AE017180">
    <property type="protein sequence ID" value="AFP20406.1"/>
    <property type="molecule type" value="Genomic_DNA"/>
</dbReference>
<keyword evidence="2" id="KW-1185">Reference proteome</keyword>
<dbReference type="AlphaFoldDB" id="I7FK67"/>
<reference evidence="1 2" key="2">
    <citation type="journal article" date="2012" name="BMC Genomics">
        <title>Comparative genomic analysis of Geobacter sulfurreducens KN400, a strain with enhanced capacity for extracellular electron transfer and electricity production.</title>
        <authorList>
            <person name="Butler J.E."/>
            <person name="Young N.D."/>
            <person name="Aklujkar M."/>
            <person name="Lovley D.R."/>
        </authorList>
    </citation>
    <scope>NUCLEOTIDE SEQUENCE [LARGE SCALE GENOMIC DNA]</scope>
    <source>
        <strain evidence="2">ATCC 51573 / DSM 12127 / PCA</strain>
    </source>
</reference>
<dbReference type="OrthoDB" id="9990958at2"/>
<reference evidence="1 2" key="1">
    <citation type="journal article" date="2003" name="Science">
        <title>Genome of Geobacter sulfurreducens: metal reduction in subsurface environments.</title>
        <authorList>
            <person name="Methe B.A."/>
            <person name="Nelson K.E."/>
            <person name="Eisen J.A."/>
            <person name="Paulsen I.T."/>
            <person name="Nelson W."/>
            <person name="Heidelberg J.F."/>
            <person name="Wu D."/>
            <person name="Wu M."/>
            <person name="Ward N."/>
            <person name="Beanan M.J."/>
            <person name="Dodson R.J."/>
            <person name="Madupu R."/>
            <person name="Brinkac L.M."/>
            <person name="Daugherty S.C."/>
            <person name="DeBoy R.T."/>
            <person name="Durkin A.S."/>
            <person name="Gwinn M."/>
            <person name="Kolonay J.F."/>
            <person name="Sullivan S.A."/>
            <person name="Haft D.H."/>
            <person name="Selengut J."/>
            <person name="Davidsen T.M."/>
            <person name="Zafar N."/>
            <person name="White O."/>
            <person name="Tran B."/>
            <person name="Romero C."/>
            <person name="Forberger H.A."/>
            <person name="Weidman J."/>
            <person name="Khouri H."/>
            <person name="Feldblyum T.V."/>
            <person name="Utterback T.R."/>
            <person name="Van Aken S.E."/>
            <person name="Lovley D.R."/>
            <person name="Fraser C.M."/>
        </authorList>
    </citation>
    <scope>NUCLEOTIDE SEQUENCE [LARGE SCALE GENOMIC DNA]</scope>
    <source>
        <strain evidence="2">ATCC 51573 / DSM 12127 / PCA</strain>
    </source>
</reference>
<gene>
    <name evidence="1" type="ordered locus">GSU3503</name>
</gene>
<sequence>MQKSENSSGGSMPDNETRWWMLQIQYQERHPGQLNLLSQPLPRDEVLRQSLELIPSSIRSISGDRTWGLADLIKVRPDVLAADLTVRPPLGRIAEEPRPGVLEDAKEPRFFTPVVVHIPLQIIVVHRASDVSRFARSAKAFATVFYDLLDEALRKLEMDQHYVLEVEPIAKIGSFVEWFNSLDHLNRIIVHYVGPNLPARPGSLVQSIRDTANSFRKSLRSETVDLIANEPKLEETDVQELDQAVADRRLRMRARGTRSGIGTNWSSRHKPEAETAIVPLTEEQLTNPKTTSEKITGYLEDYFGQRYQ</sequence>
<dbReference type="STRING" id="243231.GSU3503"/>
<evidence type="ECO:0000313" key="1">
    <source>
        <dbReference type="EMBL" id="AFP20406.1"/>
    </source>
</evidence>
<dbReference type="KEGG" id="gsu:GSU3503"/>
<dbReference type="Proteomes" id="UP000000577">
    <property type="component" value="Chromosome"/>
</dbReference>
<protein>
    <submittedName>
        <fullName evidence="1">Uncharacterized protein</fullName>
    </submittedName>
</protein>
<proteinExistence type="predicted"/>
<dbReference type="InParanoid" id="I7FK67"/>
<name>I7FK67_GEOSL</name>
<organism evidence="1 2">
    <name type="scientific">Geobacter sulfurreducens (strain ATCC 51573 / DSM 12127 / PCA)</name>
    <dbReference type="NCBI Taxonomy" id="243231"/>
    <lineage>
        <taxon>Bacteria</taxon>
        <taxon>Pseudomonadati</taxon>
        <taxon>Thermodesulfobacteriota</taxon>
        <taxon>Desulfuromonadia</taxon>
        <taxon>Geobacterales</taxon>
        <taxon>Geobacteraceae</taxon>
        <taxon>Geobacter</taxon>
    </lineage>
</organism>
<dbReference type="HOGENOM" id="CLU_902432_0_0_7"/>
<dbReference type="EnsemblBacteria" id="AFP20406">
    <property type="protein sequence ID" value="AFP20406"/>
    <property type="gene ID" value="GSU3503"/>
</dbReference>
<evidence type="ECO:0000313" key="2">
    <source>
        <dbReference type="Proteomes" id="UP000000577"/>
    </source>
</evidence>
<accession>I7FK67</accession>